<dbReference type="InterPro" id="IPR050287">
    <property type="entry name" value="MTA/SAH_deaminase"/>
</dbReference>
<dbReference type="Pfam" id="PF01979">
    <property type="entry name" value="Amidohydro_1"/>
    <property type="match status" value="1"/>
</dbReference>
<dbReference type="KEGG" id="gba:J421_2593"/>
<dbReference type="Gene3D" id="2.30.40.10">
    <property type="entry name" value="Urease, subunit C, domain 1"/>
    <property type="match status" value="1"/>
</dbReference>
<dbReference type="EMBL" id="CP007128">
    <property type="protein sequence ID" value="AHG90130.1"/>
    <property type="molecule type" value="Genomic_DNA"/>
</dbReference>
<evidence type="ECO:0000256" key="1">
    <source>
        <dbReference type="ARBA" id="ARBA00022801"/>
    </source>
</evidence>
<dbReference type="OrthoDB" id="9807210at2"/>
<gene>
    <name evidence="3" type="ORF">J421_2593</name>
</gene>
<dbReference type="Gene3D" id="3.20.20.140">
    <property type="entry name" value="Metal-dependent hydrolases"/>
    <property type="match status" value="1"/>
</dbReference>
<dbReference type="RefSeq" id="WP_025411603.1">
    <property type="nucleotide sequence ID" value="NZ_CP007128.1"/>
</dbReference>
<dbReference type="AlphaFoldDB" id="W0RIG0"/>
<dbReference type="InterPro" id="IPR032466">
    <property type="entry name" value="Metal_Hydrolase"/>
</dbReference>
<accession>W0RIG0</accession>
<evidence type="ECO:0000259" key="2">
    <source>
        <dbReference type="Pfam" id="PF01979"/>
    </source>
</evidence>
<proteinExistence type="predicted"/>
<dbReference type="eggNOG" id="COG0402">
    <property type="taxonomic scope" value="Bacteria"/>
</dbReference>
<dbReference type="Proteomes" id="UP000019151">
    <property type="component" value="Chromosome"/>
</dbReference>
<evidence type="ECO:0000313" key="3">
    <source>
        <dbReference type="EMBL" id="AHG90130.1"/>
    </source>
</evidence>
<reference evidence="3 4" key="1">
    <citation type="journal article" date="2014" name="Genome Announc.">
        <title>Genome Sequence and Methylome of Soil Bacterium Gemmatirosa kalamazoonensis KBS708T, a Member of the Rarely Cultivated Gemmatimonadetes Phylum.</title>
        <authorList>
            <person name="Debruyn J.M."/>
            <person name="Radosevich M."/>
            <person name="Wommack K.E."/>
            <person name="Polson S.W."/>
            <person name="Hauser L.J."/>
            <person name="Fawaz M.N."/>
            <person name="Korlach J."/>
            <person name="Tsai Y.C."/>
        </authorList>
    </citation>
    <scope>NUCLEOTIDE SEQUENCE [LARGE SCALE GENOMIC DNA]</scope>
    <source>
        <strain evidence="3 4">KBS708</strain>
    </source>
</reference>
<evidence type="ECO:0000313" key="4">
    <source>
        <dbReference type="Proteomes" id="UP000019151"/>
    </source>
</evidence>
<dbReference type="PANTHER" id="PTHR43794">
    <property type="entry name" value="AMINOHYDROLASE SSNA-RELATED"/>
    <property type="match status" value="1"/>
</dbReference>
<dbReference type="SUPFAM" id="SSF51338">
    <property type="entry name" value="Composite domain of metallo-dependent hydrolases"/>
    <property type="match status" value="1"/>
</dbReference>
<dbReference type="InterPro" id="IPR011059">
    <property type="entry name" value="Metal-dep_hydrolase_composite"/>
</dbReference>
<keyword evidence="4" id="KW-1185">Reference proteome</keyword>
<dbReference type="GO" id="GO:0016810">
    <property type="term" value="F:hydrolase activity, acting on carbon-nitrogen (but not peptide) bonds"/>
    <property type="evidence" value="ECO:0007669"/>
    <property type="project" value="InterPro"/>
</dbReference>
<dbReference type="STRING" id="861299.J421_2593"/>
<protein>
    <submittedName>
        <fullName evidence="3">Amidohydrolase</fullName>
    </submittedName>
</protein>
<feature type="domain" description="Amidohydrolase-related" evidence="2">
    <location>
        <begin position="52"/>
        <end position="414"/>
    </location>
</feature>
<dbReference type="InterPro" id="IPR006680">
    <property type="entry name" value="Amidohydro-rel"/>
</dbReference>
<sequence length="448" mass="46896">MRVYHARWVVPVVAPPIEHAAVAVNEAGRIAYVGSAAGAPTGERVDLGDAALLPGLVNAHTHLELTAMRGFLEELDFVTWIRTLTRARGEVLDDARLLDAARLGVAEGLAAGITTFADTSASGTPMRALVEAGARGIVYQEVFGPAPEQREASMAGLREAVARLRALATPLVRVGVSPHAVFTVHEDLLVDACAFAMREGLPVAMHVSESRQETEFLREASGPFADGLRARGIEVVRRAHSPVHLLVELGVAAVARPLLIHGVTFDASDVHFVAEYGCPVAHCPASNAKLGHGAAPLVELLDAGAVVGLGSDSVASNNRMDILDEARQAVLVQRARTGRHDALDATRALELATLGGARALGLADRVGSLAVGKDADLAAFALDEPRGIAAGDVVATLVYSIAGRRATLVTVAGRELVRDGRVLDADPELPGRVAATTDALRTWAAAQR</sequence>
<name>W0RIG0_9BACT</name>
<dbReference type="InParanoid" id="W0RIG0"/>
<dbReference type="HOGENOM" id="CLU_012358_2_5_0"/>
<keyword evidence="1 3" id="KW-0378">Hydrolase</keyword>
<dbReference type="SUPFAM" id="SSF51556">
    <property type="entry name" value="Metallo-dependent hydrolases"/>
    <property type="match status" value="1"/>
</dbReference>
<organism evidence="3 4">
    <name type="scientific">Gemmatirosa kalamazoonensis</name>
    <dbReference type="NCBI Taxonomy" id="861299"/>
    <lineage>
        <taxon>Bacteria</taxon>
        <taxon>Pseudomonadati</taxon>
        <taxon>Gemmatimonadota</taxon>
        <taxon>Gemmatimonadia</taxon>
        <taxon>Gemmatimonadales</taxon>
        <taxon>Gemmatimonadaceae</taxon>
        <taxon>Gemmatirosa</taxon>
    </lineage>
</organism>
<dbReference type="PANTHER" id="PTHR43794:SF11">
    <property type="entry name" value="AMIDOHYDROLASE-RELATED DOMAIN-CONTAINING PROTEIN"/>
    <property type="match status" value="1"/>
</dbReference>